<dbReference type="EMBL" id="MFNE01000019">
    <property type="protein sequence ID" value="OGG96103.1"/>
    <property type="molecule type" value="Genomic_DNA"/>
</dbReference>
<gene>
    <name evidence="1" type="ORF">A2527_12365</name>
</gene>
<comment type="caution">
    <text evidence="1">The sequence shown here is derived from an EMBL/GenBank/DDBJ whole genome shotgun (WGS) entry which is preliminary data.</text>
</comment>
<reference evidence="1 2" key="1">
    <citation type="journal article" date="2016" name="Nat. Commun.">
        <title>Thousands of microbial genomes shed light on interconnected biogeochemical processes in an aquifer system.</title>
        <authorList>
            <person name="Anantharaman K."/>
            <person name="Brown C.T."/>
            <person name="Hug L.A."/>
            <person name="Sharon I."/>
            <person name="Castelle C.J."/>
            <person name="Probst A.J."/>
            <person name="Thomas B.C."/>
            <person name="Singh A."/>
            <person name="Wilkins M.J."/>
            <person name="Karaoz U."/>
            <person name="Brodie E.L."/>
            <person name="Williams K.H."/>
            <person name="Hubbard S.S."/>
            <person name="Banfield J.F."/>
        </authorList>
    </citation>
    <scope>NUCLEOTIDE SEQUENCE [LARGE SCALE GENOMIC DNA]</scope>
</reference>
<evidence type="ECO:0000313" key="2">
    <source>
        <dbReference type="Proteomes" id="UP000178449"/>
    </source>
</evidence>
<accession>A0A1F6GDA5</accession>
<evidence type="ECO:0000313" key="1">
    <source>
        <dbReference type="EMBL" id="OGG96103.1"/>
    </source>
</evidence>
<organism evidence="1 2">
    <name type="scientific">Candidatus Lambdaproteobacteria bacterium RIFOXYD2_FULL_50_16</name>
    <dbReference type="NCBI Taxonomy" id="1817772"/>
    <lineage>
        <taxon>Bacteria</taxon>
        <taxon>Pseudomonadati</taxon>
        <taxon>Pseudomonadota</taxon>
        <taxon>Candidatus Lambdaproteobacteria</taxon>
    </lineage>
</organism>
<sequence length="400" mass="46500">MTQKTYERTKDAVLHALKSMSASDIARLCDVDPGKVSRWKSGDLNAKYNRIKPLLEKIGPLPTEGNRRLFRVVPDPLTISPDLLDSIQPESFSSKDWLLNALARELEDIRGVGEGEYWKFEHELYRYIPEEPKQDSMDKKEEKAKLIQEMLRQKATRLEEVFLKVQQAESDEDIEIDFGVFSEWVVEKFYGQAAGFAHARQTAWEFLSQFSGQEISLPKLLTQHSVALAKKAKVREYQWAEELRENLATEGCMLEMIDQIAQYNAMVYELFKQARQEVQVTGDVVFQKRWDEKKGQFSLDRPFYDRINFKTYEIKVIELIDGHLAVVENFLPCQLEEEDEVEVLAREITTLKGPVTVEGLYKYLNTRFDAINLRERDTLLFLIRKTLVESGRELEVGTRI</sequence>
<dbReference type="Proteomes" id="UP000178449">
    <property type="component" value="Unassembled WGS sequence"/>
</dbReference>
<name>A0A1F6GDA5_9PROT</name>
<dbReference type="AlphaFoldDB" id="A0A1F6GDA5"/>
<proteinExistence type="predicted"/>
<protein>
    <submittedName>
        <fullName evidence="1">Uncharacterized protein</fullName>
    </submittedName>
</protein>